<dbReference type="Proteomes" id="UP000266258">
    <property type="component" value="Unassembled WGS sequence"/>
</dbReference>
<protein>
    <recommendedName>
        <fullName evidence="4">DUF2059 domain-containing protein</fullName>
    </recommendedName>
</protein>
<feature type="chain" id="PRO_5017379112" description="DUF2059 domain-containing protein" evidence="1">
    <location>
        <begin position="21"/>
        <end position="328"/>
    </location>
</feature>
<keyword evidence="1" id="KW-0732">Signal</keyword>
<organism evidence="2 3">
    <name type="scientific">Psittacicella melopsittaci</name>
    <dbReference type="NCBI Taxonomy" id="2028576"/>
    <lineage>
        <taxon>Bacteria</taxon>
        <taxon>Pseudomonadati</taxon>
        <taxon>Pseudomonadota</taxon>
        <taxon>Gammaproteobacteria</taxon>
        <taxon>Pasteurellales</taxon>
        <taxon>Psittacicellaceae</taxon>
        <taxon>Psittacicella</taxon>
    </lineage>
</organism>
<keyword evidence="3" id="KW-1185">Reference proteome</keyword>
<proteinExistence type="predicted"/>
<comment type="caution">
    <text evidence="2">The sequence shown here is derived from an EMBL/GenBank/DDBJ whole genome shotgun (WGS) entry which is preliminary data.</text>
</comment>
<reference evidence="2 3" key="1">
    <citation type="submission" date="2017-08" db="EMBL/GenBank/DDBJ databases">
        <title>Reclassification of Bisgaard taxon 37 and 44.</title>
        <authorList>
            <person name="Christensen H."/>
        </authorList>
    </citation>
    <scope>NUCLEOTIDE SEQUENCE [LARGE SCALE GENOMIC DNA]</scope>
    <source>
        <strain evidence="2 3">B96_4</strain>
    </source>
</reference>
<dbReference type="PROSITE" id="PS51257">
    <property type="entry name" value="PROKAR_LIPOPROTEIN"/>
    <property type="match status" value="1"/>
</dbReference>
<name>A0A3A1Y2U8_9GAMM</name>
<evidence type="ECO:0000313" key="2">
    <source>
        <dbReference type="EMBL" id="RIY31609.1"/>
    </source>
</evidence>
<evidence type="ECO:0000256" key="1">
    <source>
        <dbReference type="SAM" id="SignalP"/>
    </source>
</evidence>
<evidence type="ECO:0008006" key="4">
    <source>
        <dbReference type="Google" id="ProtNLM"/>
    </source>
</evidence>
<dbReference type="EMBL" id="NRJH01000059">
    <property type="protein sequence ID" value="RIY31609.1"/>
    <property type="molecule type" value="Genomic_DNA"/>
</dbReference>
<feature type="signal peptide" evidence="1">
    <location>
        <begin position="1"/>
        <end position="20"/>
    </location>
</feature>
<gene>
    <name evidence="2" type="ORF">CJP74_06875</name>
</gene>
<dbReference type="AlphaFoldDB" id="A0A3A1Y2U8"/>
<sequence length="328" mass="36828">MAKKLISLALLLGLSCSSQAVTLVTQNKVIAQIGTDFLSSPEYIQAMQGDKTRYLKANFDLTREVARFYLKDPSLKGNFPASPFMDNLYNYGFYFMQNRIREASVEQNLSSNIPMALEATNLIIYLSYVAKENALAGANPDGQVVVVRAYRNFQNFNLPTFMAQYIAFCNTPQARIDREKLPQVYKQVARKELTAEQAQELDKYAQNFNVFMQTSCDQFVQFATVFTTPGAVEFNQALSAFVYTDKSLATQVQDYQKIMYGQPDALYKGVDFNNANAQTFSQAYLSNGVNTPASLETHKQAYINFIANLKDNPLVKLAFSADIKVGNN</sequence>
<dbReference type="RefSeq" id="WP_119497624.1">
    <property type="nucleotide sequence ID" value="NZ_NRJH01000059.1"/>
</dbReference>
<evidence type="ECO:0000313" key="3">
    <source>
        <dbReference type="Proteomes" id="UP000266258"/>
    </source>
</evidence>
<dbReference type="OrthoDB" id="9821230at2"/>
<accession>A0A3A1Y2U8</accession>